<accession>A0A8J3B0H0</accession>
<gene>
    <name evidence="2" type="ORF">GCM10010123_10640</name>
</gene>
<dbReference type="Proteomes" id="UP000649739">
    <property type="component" value="Unassembled WGS sequence"/>
</dbReference>
<evidence type="ECO:0000313" key="3">
    <source>
        <dbReference type="Proteomes" id="UP000649739"/>
    </source>
</evidence>
<comment type="caution">
    <text evidence="2">The sequence shown here is derived from an EMBL/GenBank/DDBJ whole genome shotgun (WGS) entry which is preliminary data.</text>
</comment>
<name>A0A8J3B0H0_9ACTN</name>
<dbReference type="EMBL" id="BMQB01000002">
    <property type="protein sequence ID" value="GGJ82875.1"/>
    <property type="molecule type" value="Genomic_DNA"/>
</dbReference>
<evidence type="ECO:0000256" key="1">
    <source>
        <dbReference type="SAM" id="MobiDB-lite"/>
    </source>
</evidence>
<reference evidence="2" key="2">
    <citation type="submission" date="2020-09" db="EMBL/GenBank/DDBJ databases">
        <authorList>
            <person name="Sun Q."/>
            <person name="Ohkuma M."/>
        </authorList>
    </citation>
    <scope>NUCLEOTIDE SEQUENCE</scope>
    <source>
        <strain evidence="2">JCM 3090</strain>
    </source>
</reference>
<sequence length="297" mass="31659">MSTTTAPSLPPYARVALAVAALVTAGSLTYAFQSRDSGGAGASAPRPTPSPTPTYNMDGLSDAYDGFVMQPVTLPTKRGTTNVAFKLLGPAGTPHTEFETVHTKSLHLFVIRDDLSQYQHLHPTLSGGVWRVPVTIRDGGQYRLYAEFVPKGRTGVPLPDPTVTGLPFAIYGPTTPDPVPAPVDAQTSGEVTVTRTDGIANLIVGQQRALQFRLTANGAPAQLQKYLGADAHLAVFEVRTGRLMHMHPLPANANGDPPTDGVVSFHPLFGERGDQRLFLQFQVAGKVHQVAFTLMVA</sequence>
<proteinExistence type="predicted"/>
<keyword evidence="3" id="KW-1185">Reference proteome</keyword>
<protein>
    <recommendedName>
        <fullName evidence="4">Secreted protein</fullName>
    </recommendedName>
</protein>
<reference evidence="2" key="1">
    <citation type="journal article" date="2014" name="Int. J. Syst. Evol. Microbiol.">
        <title>Complete genome sequence of Corynebacterium casei LMG S-19264T (=DSM 44701T), isolated from a smear-ripened cheese.</title>
        <authorList>
            <consortium name="US DOE Joint Genome Institute (JGI-PGF)"/>
            <person name="Walter F."/>
            <person name="Albersmeier A."/>
            <person name="Kalinowski J."/>
            <person name="Ruckert C."/>
        </authorList>
    </citation>
    <scope>NUCLEOTIDE SEQUENCE</scope>
    <source>
        <strain evidence="2">JCM 3090</strain>
    </source>
</reference>
<evidence type="ECO:0000313" key="2">
    <source>
        <dbReference type="EMBL" id="GGJ82875.1"/>
    </source>
</evidence>
<feature type="region of interest" description="Disordered" evidence="1">
    <location>
        <begin position="36"/>
        <end position="57"/>
    </location>
</feature>
<organism evidence="2 3">
    <name type="scientific">Pilimelia anulata</name>
    <dbReference type="NCBI Taxonomy" id="53371"/>
    <lineage>
        <taxon>Bacteria</taxon>
        <taxon>Bacillati</taxon>
        <taxon>Actinomycetota</taxon>
        <taxon>Actinomycetes</taxon>
        <taxon>Micromonosporales</taxon>
        <taxon>Micromonosporaceae</taxon>
        <taxon>Pilimelia</taxon>
    </lineage>
</organism>
<dbReference type="AlphaFoldDB" id="A0A8J3B0H0"/>
<dbReference type="RefSeq" id="WP_229783346.1">
    <property type="nucleotide sequence ID" value="NZ_BMQB01000002.1"/>
</dbReference>
<evidence type="ECO:0008006" key="4">
    <source>
        <dbReference type="Google" id="ProtNLM"/>
    </source>
</evidence>